<comment type="caution">
    <text evidence="1">The sequence shown here is derived from an EMBL/GenBank/DDBJ whole genome shotgun (WGS) entry which is preliminary data.</text>
</comment>
<keyword evidence="2" id="KW-1185">Reference proteome</keyword>
<protein>
    <submittedName>
        <fullName evidence="1">Uncharacterized protein</fullName>
    </submittedName>
</protein>
<dbReference type="AlphaFoldDB" id="A0AAV4AUX9"/>
<organism evidence="1 2">
    <name type="scientific">Plakobranchus ocellatus</name>
    <dbReference type="NCBI Taxonomy" id="259542"/>
    <lineage>
        <taxon>Eukaryota</taxon>
        <taxon>Metazoa</taxon>
        <taxon>Spiralia</taxon>
        <taxon>Lophotrochozoa</taxon>
        <taxon>Mollusca</taxon>
        <taxon>Gastropoda</taxon>
        <taxon>Heterobranchia</taxon>
        <taxon>Euthyneura</taxon>
        <taxon>Panpulmonata</taxon>
        <taxon>Sacoglossa</taxon>
        <taxon>Placobranchoidea</taxon>
        <taxon>Plakobranchidae</taxon>
        <taxon>Plakobranchus</taxon>
    </lineage>
</organism>
<proteinExistence type="predicted"/>
<evidence type="ECO:0000313" key="2">
    <source>
        <dbReference type="Proteomes" id="UP000735302"/>
    </source>
</evidence>
<name>A0AAV4AUX9_9GAST</name>
<accession>A0AAV4AUX9</accession>
<sequence>MQADLRSKFGRTGSSSATILTANTCYQKHTFKNDGADVDDQGLPFSWVLSLGDLNIGQEVSLSLMDRLKLSILTTTFAELDFTLAVSPQKLSHQLRGRKAK</sequence>
<evidence type="ECO:0000313" key="1">
    <source>
        <dbReference type="EMBL" id="GFO11946.1"/>
    </source>
</evidence>
<dbReference type="EMBL" id="BLXT01004368">
    <property type="protein sequence ID" value="GFO11946.1"/>
    <property type="molecule type" value="Genomic_DNA"/>
</dbReference>
<dbReference type="Proteomes" id="UP000735302">
    <property type="component" value="Unassembled WGS sequence"/>
</dbReference>
<reference evidence="1 2" key="1">
    <citation type="journal article" date="2021" name="Elife">
        <title>Chloroplast acquisition without the gene transfer in kleptoplastic sea slugs, Plakobranchus ocellatus.</title>
        <authorList>
            <person name="Maeda T."/>
            <person name="Takahashi S."/>
            <person name="Yoshida T."/>
            <person name="Shimamura S."/>
            <person name="Takaki Y."/>
            <person name="Nagai Y."/>
            <person name="Toyoda A."/>
            <person name="Suzuki Y."/>
            <person name="Arimoto A."/>
            <person name="Ishii H."/>
            <person name="Satoh N."/>
            <person name="Nishiyama T."/>
            <person name="Hasebe M."/>
            <person name="Maruyama T."/>
            <person name="Minagawa J."/>
            <person name="Obokata J."/>
            <person name="Shigenobu S."/>
        </authorList>
    </citation>
    <scope>NUCLEOTIDE SEQUENCE [LARGE SCALE GENOMIC DNA]</scope>
</reference>
<gene>
    <name evidence="1" type="ORF">PoB_003845100</name>
</gene>